<dbReference type="AlphaFoldDB" id="A0AA39HNH2"/>
<proteinExistence type="predicted"/>
<comment type="caution">
    <text evidence="1">The sequence shown here is derived from an EMBL/GenBank/DDBJ whole genome shotgun (WGS) entry which is preliminary data.</text>
</comment>
<sequence>MSRRSPDRFVSNSEKVIEFPHKEALMKRSALVNLLIECGLKMARNTRKLPRLQKLLVDGETLYPQRAASIHRFGRSQLRVVVHLRHPASIMIITKEVHGTIQPAEAVKGLLRATRVAGLRIVVVAHAYAVEVRDLPRDKLLPNDDGLMHSVTFRK</sequence>
<name>A0AA39HNH2_9BILA</name>
<dbReference type="EMBL" id="JAUCMV010000003">
    <property type="protein sequence ID" value="KAK0409133.1"/>
    <property type="molecule type" value="Genomic_DNA"/>
</dbReference>
<keyword evidence="2" id="KW-1185">Reference proteome</keyword>
<evidence type="ECO:0000313" key="1">
    <source>
        <dbReference type="EMBL" id="KAK0409133.1"/>
    </source>
</evidence>
<organism evidence="1 2">
    <name type="scientific">Steinernema hermaphroditum</name>
    <dbReference type="NCBI Taxonomy" id="289476"/>
    <lineage>
        <taxon>Eukaryota</taxon>
        <taxon>Metazoa</taxon>
        <taxon>Ecdysozoa</taxon>
        <taxon>Nematoda</taxon>
        <taxon>Chromadorea</taxon>
        <taxon>Rhabditida</taxon>
        <taxon>Tylenchina</taxon>
        <taxon>Panagrolaimomorpha</taxon>
        <taxon>Strongyloidoidea</taxon>
        <taxon>Steinernematidae</taxon>
        <taxon>Steinernema</taxon>
    </lineage>
</organism>
<reference evidence="1" key="1">
    <citation type="submission" date="2023-06" db="EMBL/GenBank/DDBJ databases">
        <title>Genomic analysis of the entomopathogenic nematode Steinernema hermaphroditum.</title>
        <authorList>
            <person name="Schwarz E.M."/>
            <person name="Heppert J.K."/>
            <person name="Baniya A."/>
            <person name="Schwartz H.T."/>
            <person name="Tan C.-H."/>
            <person name="Antoshechkin I."/>
            <person name="Sternberg P.W."/>
            <person name="Goodrich-Blair H."/>
            <person name="Dillman A.R."/>
        </authorList>
    </citation>
    <scope>NUCLEOTIDE SEQUENCE</scope>
    <source>
        <strain evidence="1">PS9179</strain>
        <tissue evidence="1">Whole animal</tissue>
    </source>
</reference>
<evidence type="ECO:0000313" key="2">
    <source>
        <dbReference type="Proteomes" id="UP001175271"/>
    </source>
</evidence>
<protein>
    <submittedName>
        <fullName evidence="1">Uncharacterized protein</fullName>
    </submittedName>
</protein>
<gene>
    <name evidence="1" type="ORF">QR680_004359</name>
</gene>
<dbReference type="Proteomes" id="UP001175271">
    <property type="component" value="Unassembled WGS sequence"/>
</dbReference>
<accession>A0AA39HNH2</accession>